<evidence type="ECO:0000256" key="6">
    <source>
        <dbReference type="ARBA" id="ARBA00022525"/>
    </source>
</evidence>
<dbReference type="InterPro" id="IPR035971">
    <property type="entry name" value="CBD_sf"/>
</dbReference>
<dbReference type="RefSeq" id="XP_026615005.1">
    <property type="nucleotide sequence ID" value="XM_026760899.1"/>
</dbReference>
<keyword evidence="6" id="KW-0964">Secreted</keyword>
<protein>
    <recommendedName>
        <fullName evidence="12">Beta-xylanase</fullName>
        <ecNumber evidence="12">3.2.1.8</ecNumber>
    </recommendedName>
</protein>
<dbReference type="GeneID" id="38129254"/>
<feature type="domain" description="CBM1" evidence="14">
    <location>
        <begin position="381"/>
        <end position="417"/>
    </location>
</feature>
<dbReference type="Pfam" id="PF00734">
    <property type="entry name" value="CBM_1"/>
    <property type="match status" value="1"/>
</dbReference>
<evidence type="ECO:0000256" key="3">
    <source>
        <dbReference type="ARBA" id="ARBA00004613"/>
    </source>
</evidence>
<dbReference type="PROSITE" id="PS00562">
    <property type="entry name" value="CBM1_1"/>
    <property type="match status" value="1"/>
</dbReference>
<evidence type="ECO:0000256" key="5">
    <source>
        <dbReference type="ARBA" id="ARBA00007495"/>
    </source>
</evidence>
<keyword evidence="11 12" id="KW-0624">Polysaccharide degradation</keyword>
<keyword evidence="8 13" id="KW-0732">Signal</keyword>
<dbReference type="SUPFAM" id="SSF51445">
    <property type="entry name" value="(Trans)glycosidases"/>
    <property type="match status" value="1"/>
</dbReference>
<dbReference type="EMBL" id="NKHU02000080">
    <property type="protein sequence ID" value="RHZ57307.1"/>
    <property type="molecule type" value="Genomic_DNA"/>
</dbReference>
<keyword evidence="17" id="KW-1185">Reference proteome</keyword>
<dbReference type="PROSITE" id="PS51164">
    <property type="entry name" value="CBM1_2"/>
    <property type="match status" value="1"/>
</dbReference>
<evidence type="ECO:0000256" key="1">
    <source>
        <dbReference type="ARBA" id="ARBA00000681"/>
    </source>
</evidence>
<dbReference type="SMART" id="SM00633">
    <property type="entry name" value="Glyco_10"/>
    <property type="match status" value="1"/>
</dbReference>
<comment type="pathway">
    <text evidence="4">Glycan degradation; xylan degradation.</text>
</comment>
<dbReference type="GO" id="GO:0030248">
    <property type="term" value="F:cellulose binding"/>
    <property type="evidence" value="ECO:0007669"/>
    <property type="project" value="InterPro"/>
</dbReference>
<evidence type="ECO:0000256" key="12">
    <source>
        <dbReference type="RuleBase" id="RU361174"/>
    </source>
</evidence>
<dbReference type="InterPro" id="IPR001000">
    <property type="entry name" value="GH10_dom"/>
</dbReference>
<evidence type="ECO:0000313" key="17">
    <source>
        <dbReference type="Proteomes" id="UP000215305"/>
    </source>
</evidence>
<dbReference type="GO" id="GO:0005576">
    <property type="term" value="C:extracellular region"/>
    <property type="evidence" value="ECO:0007669"/>
    <property type="project" value="UniProtKB-SubCell"/>
</dbReference>
<dbReference type="VEuPathDB" id="FungiDB:CDV56_107280"/>
<dbReference type="InterPro" id="IPR044846">
    <property type="entry name" value="GH10"/>
</dbReference>
<keyword evidence="12" id="KW-0326">Glycosidase</keyword>
<comment type="similarity">
    <text evidence="5 12">Belongs to the glycosyl hydrolase 10 (cellulase F) family.</text>
</comment>
<dbReference type="Gene3D" id="3.20.20.80">
    <property type="entry name" value="Glycosidases"/>
    <property type="match status" value="1"/>
</dbReference>
<dbReference type="GO" id="GO:0031176">
    <property type="term" value="F:endo-1,4-beta-xylanase activity"/>
    <property type="evidence" value="ECO:0007669"/>
    <property type="project" value="UniProtKB-EC"/>
</dbReference>
<dbReference type="InterPro" id="IPR000254">
    <property type="entry name" value="CBD"/>
</dbReference>
<evidence type="ECO:0000259" key="15">
    <source>
        <dbReference type="PROSITE" id="PS51760"/>
    </source>
</evidence>
<dbReference type="EC" id="3.2.1.8" evidence="12"/>
<evidence type="ECO:0000256" key="2">
    <source>
        <dbReference type="ARBA" id="ARBA00002993"/>
    </source>
</evidence>
<dbReference type="SUPFAM" id="SSF57180">
    <property type="entry name" value="Cellulose-binding domain"/>
    <property type="match status" value="1"/>
</dbReference>
<evidence type="ECO:0000256" key="4">
    <source>
        <dbReference type="ARBA" id="ARBA00004851"/>
    </source>
</evidence>
<evidence type="ECO:0000256" key="9">
    <source>
        <dbReference type="ARBA" id="ARBA00022801"/>
    </source>
</evidence>
<comment type="function">
    <text evidence="2">Endo-1,4-mannanase, a crucial enzyme for depolymerization of seed galactomannans and wood galactoglucomannans.</text>
</comment>
<dbReference type="GO" id="GO:0045493">
    <property type="term" value="P:xylan catabolic process"/>
    <property type="evidence" value="ECO:0007669"/>
    <property type="project" value="UniProtKB-UniPathway"/>
</dbReference>
<sequence>MVHLSSIAAVVAALPLVYGAGLNTAAKAKGLKYFGSATDNPELTDTAYVAQLSNTDDFGQITPGNSMKWDATEPSQNSFSFTNGDAVVNLANANGQLMRCHTLVWHSQLPSWVSSGSWTNATLLAAMKNHITNVVTHYKGKCYAWDVVNEVPPKPPKLTSVHLALNEDGTFRNSIFYQTIGEAYIPIAFATAAAADPSVKLYYNDYNIEYSGAKATAAQNIVKMIKAYGAKIDGVGLQAHFIVGSTPSQSALTSVLKGYTALGVEVAYTELDIRMQLPSTDAKLAQQSTDYQGVAAACVATTGCVGVTIWDWTDKYSWVPSVFSGYGAACPWDDNYVKKPAYNGLLTGLGASTSTTTTSASSTLTTTTKTSTTTASATSTGVSQKWGQCGGIGWTGPTTCVSGTTCQKQNDWYSQCL</sequence>
<dbReference type="PANTHER" id="PTHR31490:SF35">
    <property type="entry name" value="ENDO-1,4-BETA-XYLANASE"/>
    <property type="match status" value="1"/>
</dbReference>
<name>A0A397H2U3_ASPTH</name>
<feature type="signal peptide" evidence="13">
    <location>
        <begin position="1"/>
        <end position="19"/>
    </location>
</feature>
<dbReference type="AlphaFoldDB" id="A0A397H2U3"/>
<reference evidence="16" key="1">
    <citation type="submission" date="2018-08" db="EMBL/GenBank/DDBJ databases">
        <title>Draft genome sequence of azole-resistant Aspergillus thermomutatus (Neosartorya pseudofischeri) strain HMR AF 39, isolated from a human nasal aspirate.</title>
        <authorList>
            <person name="Parent-Michaud M."/>
            <person name="Dufresne P.J."/>
            <person name="Fournier E."/>
            <person name="Martineau C."/>
            <person name="Moreira S."/>
            <person name="Perkins V."/>
            <person name="De Repentigny L."/>
            <person name="Dufresne S.F."/>
        </authorList>
    </citation>
    <scope>NUCLEOTIDE SEQUENCE [LARGE SCALE GENOMIC DNA]</scope>
    <source>
        <strain evidence="16">HMR AF 39</strain>
    </source>
</reference>
<feature type="domain" description="GH10" evidence="15">
    <location>
        <begin position="25"/>
        <end position="348"/>
    </location>
</feature>
<keyword evidence="7" id="KW-0858">Xylan degradation</keyword>
<evidence type="ECO:0000256" key="7">
    <source>
        <dbReference type="ARBA" id="ARBA00022651"/>
    </source>
</evidence>
<dbReference type="Proteomes" id="UP000215305">
    <property type="component" value="Unassembled WGS sequence"/>
</dbReference>
<evidence type="ECO:0000256" key="11">
    <source>
        <dbReference type="ARBA" id="ARBA00023326"/>
    </source>
</evidence>
<dbReference type="OrthoDB" id="3055998at2759"/>
<proteinExistence type="inferred from homology"/>
<dbReference type="PRINTS" id="PR00134">
    <property type="entry name" value="GLHYDRLASE10"/>
</dbReference>
<comment type="subcellular location">
    <subcellularLocation>
        <location evidence="3">Secreted</location>
    </subcellularLocation>
</comment>
<evidence type="ECO:0000256" key="13">
    <source>
        <dbReference type="SAM" id="SignalP"/>
    </source>
</evidence>
<dbReference type="PROSITE" id="PS51760">
    <property type="entry name" value="GH10_2"/>
    <property type="match status" value="1"/>
</dbReference>
<evidence type="ECO:0000256" key="10">
    <source>
        <dbReference type="ARBA" id="ARBA00023277"/>
    </source>
</evidence>
<dbReference type="SMART" id="SM00236">
    <property type="entry name" value="fCBD"/>
    <property type="match status" value="1"/>
</dbReference>
<dbReference type="STRING" id="41047.A0A397H2U3"/>
<feature type="chain" id="PRO_5017290151" description="Beta-xylanase" evidence="13">
    <location>
        <begin position="20"/>
        <end position="417"/>
    </location>
</feature>
<comment type="catalytic activity">
    <reaction evidence="1 12">
        <text>Endohydrolysis of (1-&gt;4)-beta-D-xylosidic linkages in xylans.</text>
        <dbReference type="EC" id="3.2.1.8"/>
    </reaction>
</comment>
<dbReference type="PANTHER" id="PTHR31490">
    <property type="entry name" value="GLYCOSYL HYDROLASE"/>
    <property type="match status" value="1"/>
</dbReference>
<gene>
    <name evidence="16" type="ORF">CDV56_107280</name>
</gene>
<evidence type="ECO:0000259" key="14">
    <source>
        <dbReference type="PROSITE" id="PS51164"/>
    </source>
</evidence>
<keyword evidence="9 12" id="KW-0378">Hydrolase</keyword>
<keyword evidence="10 12" id="KW-0119">Carbohydrate metabolism</keyword>
<evidence type="ECO:0000256" key="8">
    <source>
        <dbReference type="ARBA" id="ARBA00022729"/>
    </source>
</evidence>
<accession>A0A397H2U3</accession>
<comment type="caution">
    <text evidence="16">The sequence shown here is derived from an EMBL/GenBank/DDBJ whole genome shotgun (WGS) entry which is preliminary data.</text>
</comment>
<dbReference type="UniPathway" id="UPA00114"/>
<organism evidence="16 17">
    <name type="scientific">Aspergillus thermomutatus</name>
    <name type="common">Neosartorya pseudofischeri</name>
    <dbReference type="NCBI Taxonomy" id="41047"/>
    <lineage>
        <taxon>Eukaryota</taxon>
        <taxon>Fungi</taxon>
        <taxon>Dikarya</taxon>
        <taxon>Ascomycota</taxon>
        <taxon>Pezizomycotina</taxon>
        <taxon>Eurotiomycetes</taxon>
        <taxon>Eurotiomycetidae</taxon>
        <taxon>Eurotiales</taxon>
        <taxon>Aspergillaceae</taxon>
        <taxon>Aspergillus</taxon>
        <taxon>Aspergillus subgen. Fumigati</taxon>
    </lineage>
</organism>
<evidence type="ECO:0000313" key="16">
    <source>
        <dbReference type="EMBL" id="RHZ57307.1"/>
    </source>
</evidence>
<dbReference type="Pfam" id="PF00331">
    <property type="entry name" value="Glyco_hydro_10"/>
    <property type="match status" value="1"/>
</dbReference>
<dbReference type="InterPro" id="IPR017853">
    <property type="entry name" value="GH"/>
</dbReference>